<comment type="caution">
    <text evidence="10">The sequence shown here is derived from an EMBL/GenBank/DDBJ whole genome shotgun (WGS) entry which is preliminary data.</text>
</comment>
<keyword evidence="3" id="KW-0597">Phosphoprotein</keyword>
<keyword evidence="7" id="KW-0175">Coiled coil</keyword>
<feature type="transmembrane region" description="Helical" evidence="8">
    <location>
        <begin position="381"/>
        <end position="401"/>
    </location>
</feature>
<dbReference type="SUPFAM" id="SSF55874">
    <property type="entry name" value="ATPase domain of HSP90 chaperone/DNA topoisomerase II/histidine kinase"/>
    <property type="match status" value="1"/>
</dbReference>
<dbReference type="SUPFAM" id="SSF47384">
    <property type="entry name" value="Homodimeric domain of signal transducing histidine kinase"/>
    <property type="match status" value="1"/>
</dbReference>
<name>A0ABU5Q9P1_9BACT</name>
<dbReference type="CDD" id="cd00082">
    <property type="entry name" value="HisKA"/>
    <property type="match status" value="1"/>
</dbReference>
<comment type="catalytic activity">
    <reaction evidence="1">
        <text>ATP + protein L-histidine = ADP + protein N-phospho-L-histidine.</text>
        <dbReference type="EC" id="2.7.13.3"/>
    </reaction>
</comment>
<dbReference type="Proteomes" id="UP001302949">
    <property type="component" value="Unassembled WGS sequence"/>
</dbReference>
<dbReference type="Gene3D" id="3.30.565.10">
    <property type="entry name" value="Histidine kinase-like ATPase, C-terminal domain"/>
    <property type="match status" value="1"/>
</dbReference>
<dbReference type="InterPro" id="IPR004358">
    <property type="entry name" value="Sig_transdc_His_kin-like_C"/>
</dbReference>
<dbReference type="SMART" id="SM00387">
    <property type="entry name" value="HATPase_c"/>
    <property type="match status" value="1"/>
</dbReference>
<dbReference type="InterPro" id="IPR003594">
    <property type="entry name" value="HATPase_dom"/>
</dbReference>
<feature type="repeat" description="TPR" evidence="6">
    <location>
        <begin position="139"/>
        <end position="172"/>
    </location>
</feature>
<dbReference type="InterPro" id="IPR011990">
    <property type="entry name" value="TPR-like_helical_dom_sf"/>
</dbReference>
<feature type="domain" description="Histidine kinase" evidence="9">
    <location>
        <begin position="437"/>
        <end position="655"/>
    </location>
</feature>
<sequence length="655" mass="74365">MINLIYTLPIFLRLKQKLIISLFSAIILVLMLNENLLAQSENIKSLHEKLKTAKKDTDKVNAYYALSKFYWNRNSDSALFFAQQSLTLSKALGFQKGIALANISKGLALVSKAQLPEALAYYFEALRISEELGLTEVQGNALNAIGIVYAQLKDFPKALYFYKKSYKIAIQQKKPDKHRIHSVLVNIGEIFKDNSKSDSAIVYNQKALSIATQLKDSLGIAITLYNIGENLMIQGKYPLALKYINKSLSIATATKDVEGIVYCHSAFALINYYTGNYQLSLYYGKMAFEENKQLGIQELGRVIDNTLYMTYLKMGDYNKALYFRNLEIALKDSVIGIERSRMIAKMSVIELEKKQQQVDGLRNEKLIDQKELANIKLKRDFITVCALSLLCIVVFLVRNYLAKRKLILKLEEQNNEIVEKNKHLEELILVRNRMFSIIGHDLRGPIHSIKGMMEMLGMEELDEEEKKFFIEKASQSLNVTANLIDNLLYWAKSQMDGMQTKPTHFDIQKLIKQNIALIEGRASDKKIALQIDEHAEDLTVFADETMIDIVLRNLIENAVKFLNAGNCITIKAQLQTEQNEVIVSVKDDGVGIALEAQDKIFNKYTSYSTYGTNKEKGSGLGLLLCKELVEKNQGRIWFESKPNEGTSFFFSIPVA</sequence>
<protein>
    <recommendedName>
        <fullName evidence="2">histidine kinase</fullName>
        <ecNumber evidence="2">2.7.13.3</ecNumber>
    </recommendedName>
</protein>
<dbReference type="PANTHER" id="PTHR43047:SF72">
    <property type="entry name" value="OSMOSENSING HISTIDINE PROTEIN KINASE SLN1"/>
    <property type="match status" value="1"/>
</dbReference>
<dbReference type="InterPro" id="IPR036890">
    <property type="entry name" value="HATPase_C_sf"/>
</dbReference>
<keyword evidence="8" id="KW-1133">Transmembrane helix</keyword>
<evidence type="ECO:0000256" key="7">
    <source>
        <dbReference type="SAM" id="Coils"/>
    </source>
</evidence>
<dbReference type="PROSITE" id="PS50005">
    <property type="entry name" value="TPR"/>
    <property type="match status" value="1"/>
</dbReference>
<evidence type="ECO:0000256" key="6">
    <source>
        <dbReference type="PROSITE-ProRule" id="PRU00339"/>
    </source>
</evidence>
<dbReference type="PRINTS" id="PR00344">
    <property type="entry name" value="BCTRLSENSOR"/>
</dbReference>
<dbReference type="Pfam" id="PF13424">
    <property type="entry name" value="TPR_12"/>
    <property type="match status" value="2"/>
</dbReference>
<reference evidence="10 11" key="1">
    <citation type="submission" date="2023-12" db="EMBL/GenBank/DDBJ databases">
        <title>Novel species of the genus Arcicella isolated from rivers.</title>
        <authorList>
            <person name="Lu H."/>
        </authorList>
    </citation>
    <scope>NUCLEOTIDE SEQUENCE [LARGE SCALE GENOMIC DNA]</scope>
    <source>
        <strain evidence="10 11">KCTC 23307</strain>
    </source>
</reference>
<evidence type="ECO:0000256" key="1">
    <source>
        <dbReference type="ARBA" id="ARBA00000085"/>
    </source>
</evidence>
<evidence type="ECO:0000313" key="10">
    <source>
        <dbReference type="EMBL" id="MEA5139333.1"/>
    </source>
</evidence>
<dbReference type="PROSITE" id="PS50109">
    <property type="entry name" value="HIS_KIN"/>
    <property type="match status" value="1"/>
</dbReference>
<dbReference type="Gene3D" id="1.25.40.10">
    <property type="entry name" value="Tetratricopeptide repeat domain"/>
    <property type="match status" value="2"/>
</dbReference>
<keyword evidence="11" id="KW-1185">Reference proteome</keyword>
<dbReference type="RefSeq" id="WP_323296495.1">
    <property type="nucleotide sequence ID" value="NZ_JAYFUM010000009.1"/>
</dbReference>
<dbReference type="EC" id="2.7.13.3" evidence="2"/>
<dbReference type="Gene3D" id="1.10.287.130">
    <property type="match status" value="1"/>
</dbReference>
<dbReference type="SUPFAM" id="SSF48452">
    <property type="entry name" value="TPR-like"/>
    <property type="match status" value="2"/>
</dbReference>
<gene>
    <name evidence="10" type="ORF">VB248_09315</name>
</gene>
<evidence type="ECO:0000256" key="2">
    <source>
        <dbReference type="ARBA" id="ARBA00012438"/>
    </source>
</evidence>
<accession>A0ABU5Q9P1</accession>
<dbReference type="InterPro" id="IPR036097">
    <property type="entry name" value="HisK_dim/P_sf"/>
</dbReference>
<dbReference type="InterPro" id="IPR019734">
    <property type="entry name" value="TPR_rpt"/>
</dbReference>
<dbReference type="SMART" id="SM00028">
    <property type="entry name" value="TPR"/>
    <property type="match status" value="5"/>
</dbReference>
<evidence type="ECO:0000256" key="4">
    <source>
        <dbReference type="ARBA" id="ARBA00022679"/>
    </source>
</evidence>
<keyword evidence="5 10" id="KW-0418">Kinase</keyword>
<organism evidence="10 11">
    <name type="scientific">Arcicella rigui</name>
    <dbReference type="NCBI Taxonomy" id="797020"/>
    <lineage>
        <taxon>Bacteria</taxon>
        <taxon>Pseudomonadati</taxon>
        <taxon>Bacteroidota</taxon>
        <taxon>Cytophagia</taxon>
        <taxon>Cytophagales</taxon>
        <taxon>Flectobacillaceae</taxon>
        <taxon>Arcicella</taxon>
    </lineage>
</organism>
<dbReference type="Pfam" id="PF02518">
    <property type="entry name" value="HATPase_c"/>
    <property type="match status" value="1"/>
</dbReference>
<dbReference type="SMART" id="SM00388">
    <property type="entry name" value="HisKA"/>
    <property type="match status" value="1"/>
</dbReference>
<dbReference type="GO" id="GO:0016301">
    <property type="term" value="F:kinase activity"/>
    <property type="evidence" value="ECO:0007669"/>
    <property type="project" value="UniProtKB-KW"/>
</dbReference>
<keyword evidence="6" id="KW-0802">TPR repeat</keyword>
<dbReference type="InterPro" id="IPR005467">
    <property type="entry name" value="His_kinase_dom"/>
</dbReference>
<evidence type="ECO:0000256" key="5">
    <source>
        <dbReference type="ARBA" id="ARBA00022777"/>
    </source>
</evidence>
<evidence type="ECO:0000313" key="11">
    <source>
        <dbReference type="Proteomes" id="UP001302949"/>
    </source>
</evidence>
<evidence type="ECO:0000259" key="9">
    <source>
        <dbReference type="PROSITE" id="PS50109"/>
    </source>
</evidence>
<evidence type="ECO:0000256" key="3">
    <source>
        <dbReference type="ARBA" id="ARBA00022553"/>
    </source>
</evidence>
<feature type="coiled-coil region" evidence="7">
    <location>
        <begin position="403"/>
        <end position="430"/>
    </location>
</feature>
<feature type="coiled-coil region" evidence="7">
    <location>
        <begin position="344"/>
        <end position="371"/>
    </location>
</feature>
<proteinExistence type="predicted"/>
<evidence type="ECO:0000256" key="8">
    <source>
        <dbReference type="SAM" id="Phobius"/>
    </source>
</evidence>
<keyword evidence="8" id="KW-0812">Transmembrane</keyword>
<keyword evidence="4" id="KW-0808">Transferase</keyword>
<dbReference type="PANTHER" id="PTHR43047">
    <property type="entry name" value="TWO-COMPONENT HISTIDINE PROTEIN KINASE"/>
    <property type="match status" value="1"/>
</dbReference>
<dbReference type="Pfam" id="PF00512">
    <property type="entry name" value="HisKA"/>
    <property type="match status" value="1"/>
</dbReference>
<dbReference type="EMBL" id="JAYFUM010000009">
    <property type="protein sequence ID" value="MEA5139333.1"/>
    <property type="molecule type" value="Genomic_DNA"/>
</dbReference>
<keyword evidence="8" id="KW-0472">Membrane</keyword>
<dbReference type="InterPro" id="IPR003661">
    <property type="entry name" value="HisK_dim/P_dom"/>
</dbReference>